<protein>
    <submittedName>
        <fullName evidence="1">Nucelotide kinase</fullName>
    </submittedName>
</protein>
<name>A0A8S5SXG7_9CAUD</name>
<evidence type="ECO:0000313" key="1">
    <source>
        <dbReference type="EMBL" id="DAF55757.1"/>
    </source>
</evidence>
<keyword evidence="1" id="KW-0418">Kinase</keyword>
<proteinExistence type="predicted"/>
<keyword evidence="1" id="KW-0808">Transferase</keyword>
<organism evidence="1">
    <name type="scientific">Siphoviridae sp. ct8wU2</name>
    <dbReference type="NCBI Taxonomy" id="2827791"/>
    <lineage>
        <taxon>Viruses</taxon>
        <taxon>Duplodnaviria</taxon>
        <taxon>Heunggongvirae</taxon>
        <taxon>Uroviricota</taxon>
        <taxon>Caudoviricetes</taxon>
    </lineage>
</organism>
<reference evidence="1" key="1">
    <citation type="journal article" date="2021" name="Proc. Natl. Acad. Sci. U.S.A.">
        <title>A Catalog of Tens of Thousands of Viruses from Human Metagenomes Reveals Hidden Associations with Chronic Diseases.</title>
        <authorList>
            <person name="Tisza M.J."/>
            <person name="Buck C.B."/>
        </authorList>
    </citation>
    <scope>NUCLEOTIDE SEQUENCE</scope>
    <source>
        <strain evidence="1">Ct8wU2</strain>
    </source>
</reference>
<dbReference type="GO" id="GO:0016301">
    <property type="term" value="F:kinase activity"/>
    <property type="evidence" value="ECO:0007669"/>
    <property type="project" value="UniProtKB-KW"/>
</dbReference>
<sequence length="123" mass="14100">MTDNVNHPKHYTQGGVECIDALAAATINLKGLDAVCTANAIKYLWRWGQKNGVEDLKKARWYIDKLVKENEVVEDKTQAEEKQFFMTAVHYNLNMWRDSGDVDYLYKAIAYIKAQIGVEEKEA</sequence>
<accession>A0A8S5SXG7</accession>
<dbReference type="InterPro" id="IPR021739">
    <property type="entry name" value="SaV-like"/>
</dbReference>
<dbReference type="Pfam" id="PF11753">
    <property type="entry name" value="DUF3310"/>
    <property type="match status" value="1"/>
</dbReference>
<dbReference type="EMBL" id="BK032699">
    <property type="protein sequence ID" value="DAF55757.1"/>
    <property type="molecule type" value="Genomic_DNA"/>
</dbReference>